<dbReference type="STRING" id="573063.Metin_0962"/>
<dbReference type="GO" id="GO:0033214">
    <property type="term" value="P:siderophore-iron import into cell"/>
    <property type="evidence" value="ECO:0007669"/>
    <property type="project" value="TreeGrafter"/>
</dbReference>
<evidence type="ECO:0000256" key="4">
    <source>
        <dbReference type="ARBA" id="ARBA00022475"/>
    </source>
</evidence>
<comment type="similarity">
    <text evidence="2">Belongs to the binding-protein-dependent transport system permease family. FecCD subfamily.</text>
</comment>
<dbReference type="InterPro" id="IPR037294">
    <property type="entry name" value="ABC_BtuC-like"/>
</dbReference>
<evidence type="ECO:0000256" key="5">
    <source>
        <dbReference type="ARBA" id="ARBA00022692"/>
    </source>
</evidence>
<dbReference type="RefSeq" id="WP_013100366.1">
    <property type="nucleotide sequence ID" value="NC_014122.1"/>
</dbReference>
<keyword evidence="10" id="KW-1185">Reference proteome</keyword>
<evidence type="ECO:0000256" key="1">
    <source>
        <dbReference type="ARBA" id="ARBA00004651"/>
    </source>
</evidence>
<keyword evidence="5 8" id="KW-0812">Transmembrane</keyword>
<evidence type="ECO:0000256" key="7">
    <source>
        <dbReference type="ARBA" id="ARBA00023136"/>
    </source>
</evidence>
<evidence type="ECO:0000256" key="2">
    <source>
        <dbReference type="ARBA" id="ARBA00007935"/>
    </source>
</evidence>
<gene>
    <name evidence="9" type="ordered locus">Metin_0962</name>
</gene>
<dbReference type="InterPro" id="IPR000522">
    <property type="entry name" value="ABC_transptr_permease_BtuC"/>
</dbReference>
<keyword evidence="4" id="KW-1003">Cell membrane</keyword>
<keyword evidence="7 8" id="KW-0472">Membrane</keyword>
<proteinExistence type="inferred from homology"/>
<dbReference type="eggNOG" id="arCOG01007">
    <property type="taxonomic scope" value="Archaea"/>
</dbReference>
<feature type="transmembrane region" description="Helical" evidence="8">
    <location>
        <begin position="272"/>
        <end position="290"/>
    </location>
</feature>
<feature type="transmembrane region" description="Helical" evidence="8">
    <location>
        <begin position="60"/>
        <end position="77"/>
    </location>
</feature>
<dbReference type="PANTHER" id="PTHR30472:SF70">
    <property type="entry name" value="MOLYBDATE IMPORT SYSTEM PERMEASE PROTEIN MOLB"/>
    <property type="match status" value="1"/>
</dbReference>
<keyword evidence="3" id="KW-0813">Transport</keyword>
<feature type="transmembrane region" description="Helical" evidence="8">
    <location>
        <begin position="89"/>
        <end position="107"/>
    </location>
</feature>
<dbReference type="Pfam" id="PF01032">
    <property type="entry name" value="FecCD"/>
    <property type="match status" value="1"/>
</dbReference>
<dbReference type="GeneID" id="9131975"/>
<keyword evidence="6 8" id="KW-1133">Transmembrane helix</keyword>
<dbReference type="SUPFAM" id="SSF81345">
    <property type="entry name" value="ABC transporter involved in vitamin B12 uptake, BtuC"/>
    <property type="match status" value="1"/>
</dbReference>
<dbReference type="CDD" id="cd06550">
    <property type="entry name" value="TM_ABC_iron-siderophores_like"/>
    <property type="match status" value="1"/>
</dbReference>
<accession>D5VSR7</accession>
<dbReference type="AlphaFoldDB" id="D5VSR7"/>
<evidence type="ECO:0000313" key="9">
    <source>
        <dbReference type="EMBL" id="ADG13620.1"/>
    </source>
</evidence>
<dbReference type="FunFam" id="1.10.3470.10:FF:000001">
    <property type="entry name" value="Vitamin B12 ABC transporter permease BtuC"/>
    <property type="match status" value="1"/>
</dbReference>
<dbReference type="GO" id="GO:0022857">
    <property type="term" value="F:transmembrane transporter activity"/>
    <property type="evidence" value="ECO:0007669"/>
    <property type="project" value="InterPro"/>
</dbReference>
<evidence type="ECO:0000256" key="3">
    <source>
        <dbReference type="ARBA" id="ARBA00022448"/>
    </source>
</evidence>
<evidence type="ECO:0000313" key="10">
    <source>
        <dbReference type="Proteomes" id="UP000002061"/>
    </source>
</evidence>
<evidence type="ECO:0000256" key="8">
    <source>
        <dbReference type="SAM" id="Phobius"/>
    </source>
</evidence>
<organism evidence="9 10">
    <name type="scientific">Methanocaldococcus infernus (strain DSM 11812 / JCM 15783 / ME)</name>
    <dbReference type="NCBI Taxonomy" id="573063"/>
    <lineage>
        <taxon>Archaea</taxon>
        <taxon>Methanobacteriati</taxon>
        <taxon>Methanobacteriota</taxon>
        <taxon>Methanomada group</taxon>
        <taxon>Methanococci</taxon>
        <taxon>Methanococcales</taxon>
        <taxon>Methanocaldococcaceae</taxon>
        <taxon>Methanocaldococcus</taxon>
    </lineage>
</organism>
<dbReference type="OrthoDB" id="57034at2157"/>
<sequence length="325" mass="35409">MNVKKFLYFLLMTSPIYVGFLCLCIGSAHIPPLEIIKILFGVTYNKAYNIIIWDIRLPRILLNILVGSSLSVSGAILQSKFKNPLVDSYILGISSGAAFGASLAILLSLSLPFFYMSTFTFGILAVFFTLLLAGRNATPISLVLSGVIISALFSSLSSLLMFFMNPEDLASIVYWIMGSFSNTSWQDVYISAPVIIFGLILVYLMRWFLNVLSLGEEAEILGVDTKKIGLIFILLATLITSVSVSVCGIIGWVGLIVPHIVRMAFGPDHKTLIPLTITLGASFMILADTLARSLTSFEIPIGILTTIIGAPLFAYLLKKTGGVWK</sequence>
<feature type="transmembrane region" description="Helical" evidence="8">
    <location>
        <begin position="230"/>
        <end position="252"/>
    </location>
</feature>
<feature type="transmembrane region" description="Helical" evidence="8">
    <location>
        <begin position="7"/>
        <end position="30"/>
    </location>
</feature>
<reference evidence="9" key="1">
    <citation type="submission" date="2010-04" db="EMBL/GenBank/DDBJ databases">
        <title>Complete sequence of Methanocaldococcus infernus ME.</title>
        <authorList>
            <consortium name="US DOE Joint Genome Institute"/>
            <person name="Lucas S."/>
            <person name="Copeland A."/>
            <person name="Lapidus A."/>
            <person name="Cheng J.-F."/>
            <person name="Bruce D."/>
            <person name="Goodwin L."/>
            <person name="Pitluck S."/>
            <person name="Munk A.C."/>
            <person name="Detter J.C."/>
            <person name="Han C."/>
            <person name="Tapia R."/>
            <person name="Land M."/>
            <person name="Hauser L."/>
            <person name="Kyrpides N."/>
            <person name="Mikhailova N."/>
            <person name="Sieprawska-Lupa M."/>
            <person name="Whitman W.B."/>
            <person name="Woyke T."/>
        </authorList>
    </citation>
    <scope>NUCLEOTIDE SEQUENCE [LARGE SCALE GENOMIC DNA]</scope>
    <source>
        <strain evidence="9">ME</strain>
    </source>
</reference>
<feature type="transmembrane region" description="Helical" evidence="8">
    <location>
        <begin position="113"/>
        <end position="133"/>
    </location>
</feature>
<dbReference type="PANTHER" id="PTHR30472">
    <property type="entry name" value="FERRIC ENTEROBACTIN TRANSPORT SYSTEM PERMEASE PROTEIN"/>
    <property type="match status" value="1"/>
</dbReference>
<dbReference type="HOGENOM" id="CLU_013016_0_2_2"/>
<dbReference type="EMBL" id="CP002009">
    <property type="protein sequence ID" value="ADG13620.1"/>
    <property type="molecule type" value="Genomic_DNA"/>
</dbReference>
<dbReference type="KEGG" id="mif:Metin_0962"/>
<dbReference type="GO" id="GO:0005886">
    <property type="term" value="C:plasma membrane"/>
    <property type="evidence" value="ECO:0007669"/>
    <property type="project" value="UniProtKB-SubCell"/>
</dbReference>
<feature type="transmembrane region" description="Helical" evidence="8">
    <location>
        <begin position="140"/>
        <end position="164"/>
    </location>
</feature>
<dbReference type="Proteomes" id="UP000002061">
    <property type="component" value="Chromosome"/>
</dbReference>
<dbReference type="Gene3D" id="1.10.3470.10">
    <property type="entry name" value="ABC transporter involved in vitamin B12 uptake, BtuC"/>
    <property type="match status" value="1"/>
</dbReference>
<name>D5VSR7_METIM</name>
<feature type="transmembrane region" description="Helical" evidence="8">
    <location>
        <begin position="188"/>
        <end position="209"/>
    </location>
</feature>
<protein>
    <submittedName>
        <fullName evidence="9">Transport system permease protein</fullName>
    </submittedName>
</protein>
<feature type="transmembrane region" description="Helical" evidence="8">
    <location>
        <begin position="297"/>
        <end position="317"/>
    </location>
</feature>
<comment type="subcellular location">
    <subcellularLocation>
        <location evidence="1">Cell membrane</location>
        <topology evidence="1">Multi-pass membrane protein</topology>
    </subcellularLocation>
</comment>
<evidence type="ECO:0000256" key="6">
    <source>
        <dbReference type="ARBA" id="ARBA00022989"/>
    </source>
</evidence>